<evidence type="ECO:0000313" key="2">
    <source>
        <dbReference type="Proteomes" id="UP000233837"/>
    </source>
</evidence>
<dbReference type="EMBL" id="KZ505180">
    <property type="protein sequence ID" value="PKU60298.1"/>
    <property type="molecule type" value="Genomic_DNA"/>
</dbReference>
<name>A0A2I0VA64_9ASPA</name>
<accession>A0A2I0VA64</accession>
<protein>
    <submittedName>
        <fullName evidence="1">Uncharacterized protein</fullName>
    </submittedName>
</protein>
<proteinExistence type="predicted"/>
<reference evidence="1 2" key="2">
    <citation type="journal article" date="2017" name="Nature">
        <title>The Apostasia genome and the evolution of orchids.</title>
        <authorList>
            <person name="Zhang G.Q."/>
            <person name="Liu K.W."/>
            <person name="Li Z."/>
            <person name="Lohaus R."/>
            <person name="Hsiao Y.Y."/>
            <person name="Niu S.C."/>
            <person name="Wang J.Y."/>
            <person name="Lin Y.C."/>
            <person name="Xu Q."/>
            <person name="Chen L.J."/>
            <person name="Yoshida K."/>
            <person name="Fujiwara S."/>
            <person name="Wang Z.W."/>
            <person name="Zhang Y.Q."/>
            <person name="Mitsuda N."/>
            <person name="Wang M."/>
            <person name="Liu G.H."/>
            <person name="Pecoraro L."/>
            <person name="Huang H.X."/>
            <person name="Xiao X.J."/>
            <person name="Lin M."/>
            <person name="Wu X.Y."/>
            <person name="Wu W.L."/>
            <person name="Chen Y.Y."/>
            <person name="Chang S.B."/>
            <person name="Sakamoto S."/>
            <person name="Ohme-Takagi M."/>
            <person name="Yagi M."/>
            <person name="Zeng S.J."/>
            <person name="Shen C.Y."/>
            <person name="Yeh C.M."/>
            <person name="Luo Y.B."/>
            <person name="Tsai W.C."/>
            <person name="Van de Peer Y."/>
            <person name="Liu Z.J."/>
        </authorList>
    </citation>
    <scope>NUCLEOTIDE SEQUENCE [LARGE SCALE GENOMIC DNA]</scope>
    <source>
        <tissue evidence="1">The whole plant</tissue>
    </source>
</reference>
<reference evidence="1 2" key="1">
    <citation type="journal article" date="2016" name="Sci. Rep.">
        <title>The Dendrobium catenatum Lindl. genome sequence provides insights into polysaccharide synthase, floral development and adaptive evolution.</title>
        <authorList>
            <person name="Zhang G.Q."/>
            <person name="Xu Q."/>
            <person name="Bian C."/>
            <person name="Tsai W.C."/>
            <person name="Yeh C.M."/>
            <person name="Liu K.W."/>
            <person name="Yoshida K."/>
            <person name="Zhang L.S."/>
            <person name="Chang S.B."/>
            <person name="Chen F."/>
            <person name="Shi Y."/>
            <person name="Su Y.Y."/>
            <person name="Zhang Y.Q."/>
            <person name="Chen L.J."/>
            <person name="Yin Y."/>
            <person name="Lin M."/>
            <person name="Huang H."/>
            <person name="Deng H."/>
            <person name="Wang Z.W."/>
            <person name="Zhu S.L."/>
            <person name="Zhao X."/>
            <person name="Deng C."/>
            <person name="Niu S.C."/>
            <person name="Huang J."/>
            <person name="Wang M."/>
            <person name="Liu G.H."/>
            <person name="Yang H.J."/>
            <person name="Xiao X.J."/>
            <person name="Hsiao Y.Y."/>
            <person name="Wu W.L."/>
            <person name="Chen Y.Y."/>
            <person name="Mitsuda N."/>
            <person name="Ohme-Takagi M."/>
            <person name="Luo Y.B."/>
            <person name="Van de Peer Y."/>
            <person name="Liu Z.J."/>
        </authorList>
    </citation>
    <scope>NUCLEOTIDE SEQUENCE [LARGE SCALE GENOMIC DNA]</scope>
    <source>
        <tissue evidence="1">The whole plant</tissue>
    </source>
</reference>
<dbReference type="AlphaFoldDB" id="A0A2I0VA64"/>
<organism evidence="1 2">
    <name type="scientific">Dendrobium catenatum</name>
    <dbReference type="NCBI Taxonomy" id="906689"/>
    <lineage>
        <taxon>Eukaryota</taxon>
        <taxon>Viridiplantae</taxon>
        <taxon>Streptophyta</taxon>
        <taxon>Embryophyta</taxon>
        <taxon>Tracheophyta</taxon>
        <taxon>Spermatophyta</taxon>
        <taxon>Magnoliopsida</taxon>
        <taxon>Liliopsida</taxon>
        <taxon>Asparagales</taxon>
        <taxon>Orchidaceae</taxon>
        <taxon>Epidendroideae</taxon>
        <taxon>Malaxideae</taxon>
        <taxon>Dendrobiinae</taxon>
        <taxon>Dendrobium</taxon>
    </lineage>
</organism>
<sequence length="89" mass="9426">MVPRGHVPPPKKKKNYLYTIGSFGRQESPNTYSASPIQIQKGRTATISCCPTHDASAALPPASTGASTVQEVDASDSVFFHLGSGRQHG</sequence>
<evidence type="ECO:0000313" key="1">
    <source>
        <dbReference type="EMBL" id="PKU60298.1"/>
    </source>
</evidence>
<keyword evidence="2" id="KW-1185">Reference proteome</keyword>
<dbReference type="Proteomes" id="UP000233837">
    <property type="component" value="Unassembled WGS sequence"/>
</dbReference>
<gene>
    <name evidence="1" type="ORF">MA16_Dca028644</name>
</gene>